<evidence type="ECO:0000313" key="3">
    <source>
        <dbReference type="Proteomes" id="UP001569963"/>
    </source>
</evidence>
<organism evidence="2 3">
    <name type="scientific">Actinomadura monticuli</name>
    <dbReference type="NCBI Taxonomy" id="3097367"/>
    <lineage>
        <taxon>Bacteria</taxon>
        <taxon>Bacillati</taxon>
        <taxon>Actinomycetota</taxon>
        <taxon>Actinomycetes</taxon>
        <taxon>Streptosporangiales</taxon>
        <taxon>Thermomonosporaceae</taxon>
        <taxon>Actinomadura</taxon>
    </lineage>
</organism>
<sequence length="99" mass="10956">MAVLMNSIFFWLGLIALLAFLAVLPTLIALVRGADDIGHIILINAICCAIGFAWPIALYAAIAWPRRDAHLTGLSYQHPPVPPDPYRWNHTYGRGPHAR</sequence>
<accession>A0ABV4QN53</accession>
<keyword evidence="3" id="KW-1185">Reference proteome</keyword>
<proteinExistence type="predicted"/>
<keyword evidence="1" id="KW-0812">Transmembrane</keyword>
<dbReference type="Proteomes" id="UP001569963">
    <property type="component" value="Unassembled WGS sequence"/>
</dbReference>
<keyword evidence="1" id="KW-1133">Transmembrane helix</keyword>
<dbReference type="EMBL" id="JAXCEI010000034">
    <property type="protein sequence ID" value="MFA1544582.1"/>
    <property type="molecule type" value="Genomic_DNA"/>
</dbReference>
<evidence type="ECO:0000313" key="2">
    <source>
        <dbReference type="EMBL" id="MFA1544582.1"/>
    </source>
</evidence>
<evidence type="ECO:0008006" key="4">
    <source>
        <dbReference type="Google" id="ProtNLM"/>
    </source>
</evidence>
<comment type="caution">
    <text evidence="2">The sequence shown here is derived from an EMBL/GenBank/DDBJ whole genome shotgun (WGS) entry which is preliminary data.</text>
</comment>
<dbReference type="RefSeq" id="WP_371955121.1">
    <property type="nucleotide sequence ID" value="NZ_JAXCEI010000034.1"/>
</dbReference>
<protein>
    <recommendedName>
        <fullName evidence="4">Superinfection immunity protein</fullName>
    </recommendedName>
</protein>
<name>A0ABV4QN53_9ACTN</name>
<feature type="transmembrane region" description="Helical" evidence="1">
    <location>
        <begin position="43"/>
        <end position="64"/>
    </location>
</feature>
<keyword evidence="1" id="KW-0472">Membrane</keyword>
<evidence type="ECO:0000256" key="1">
    <source>
        <dbReference type="SAM" id="Phobius"/>
    </source>
</evidence>
<reference evidence="2 3" key="1">
    <citation type="submission" date="2023-11" db="EMBL/GenBank/DDBJ databases">
        <title>Actinomadura monticuli sp. nov., isolated from volcanic ash.</title>
        <authorList>
            <person name="Lee S.D."/>
            <person name="Yang H."/>
            <person name="Kim I.S."/>
        </authorList>
    </citation>
    <scope>NUCLEOTIDE SEQUENCE [LARGE SCALE GENOMIC DNA]</scope>
    <source>
        <strain evidence="2 3">DLS-62</strain>
    </source>
</reference>
<gene>
    <name evidence="2" type="ORF">SM611_37145</name>
</gene>